<organism evidence="3 4">
    <name type="scientific">Pelagibacterium luteolum</name>
    <dbReference type="NCBI Taxonomy" id="440168"/>
    <lineage>
        <taxon>Bacteria</taxon>
        <taxon>Pseudomonadati</taxon>
        <taxon>Pseudomonadota</taxon>
        <taxon>Alphaproteobacteria</taxon>
        <taxon>Hyphomicrobiales</taxon>
        <taxon>Devosiaceae</taxon>
        <taxon>Pelagibacterium</taxon>
    </lineage>
</organism>
<keyword evidence="4" id="KW-1185">Reference proteome</keyword>
<dbReference type="AlphaFoldDB" id="A0A1G7UWW7"/>
<dbReference type="Pfam" id="PF00072">
    <property type="entry name" value="Response_reg"/>
    <property type="match status" value="1"/>
</dbReference>
<gene>
    <name evidence="3" type="ORF">SAMN04487974_103333</name>
</gene>
<dbReference type="Gene3D" id="3.40.50.2300">
    <property type="match status" value="1"/>
</dbReference>
<evidence type="ECO:0000313" key="4">
    <source>
        <dbReference type="Proteomes" id="UP000199495"/>
    </source>
</evidence>
<name>A0A1G7UWW7_9HYPH</name>
<evidence type="ECO:0000313" key="3">
    <source>
        <dbReference type="EMBL" id="SDG52095.1"/>
    </source>
</evidence>
<feature type="domain" description="Response regulatory" evidence="2">
    <location>
        <begin position="14"/>
        <end position="125"/>
    </location>
</feature>
<dbReference type="SMART" id="SM00448">
    <property type="entry name" value="REC"/>
    <property type="match status" value="1"/>
</dbReference>
<accession>A0A1G7UWW7</accession>
<dbReference type="PROSITE" id="PS50110">
    <property type="entry name" value="RESPONSE_REGULATORY"/>
    <property type="match status" value="1"/>
</dbReference>
<dbReference type="EMBL" id="FNCS01000003">
    <property type="protein sequence ID" value="SDG52095.1"/>
    <property type="molecule type" value="Genomic_DNA"/>
</dbReference>
<evidence type="ECO:0000259" key="2">
    <source>
        <dbReference type="PROSITE" id="PS50110"/>
    </source>
</evidence>
<keyword evidence="1" id="KW-0597">Phosphoprotein</keyword>
<sequence>MQDPTPSRLSRPLRIFYLEDNPLIVFHVEQMVEDLGHIFVGSADSFTQLQDIFKDLEVDGVLVDIDLKDGPTGPQAAAWLKERGIDSVFVTGQEQVAAAHGNVSLATLGKPVLEAQLGEKLELFRT</sequence>
<dbReference type="InterPro" id="IPR001789">
    <property type="entry name" value="Sig_transdc_resp-reg_receiver"/>
</dbReference>
<evidence type="ECO:0000256" key="1">
    <source>
        <dbReference type="PROSITE-ProRule" id="PRU00169"/>
    </source>
</evidence>
<dbReference type="STRING" id="440168.SAMN04487974_103333"/>
<dbReference type="Proteomes" id="UP000199495">
    <property type="component" value="Unassembled WGS sequence"/>
</dbReference>
<dbReference type="InterPro" id="IPR011006">
    <property type="entry name" value="CheY-like_superfamily"/>
</dbReference>
<dbReference type="SUPFAM" id="SSF52172">
    <property type="entry name" value="CheY-like"/>
    <property type="match status" value="1"/>
</dbReference>
<reference evidence="3 4" key="1">
    <citation type="submission" date="2016-10" db="EMBL/GenBank/DDBJ databases">
        <authorList>
            <person name="de Groot N.N."/>
        </authorList>
    </citation>
    <scope>NUCLEOTIDE SEQUENCE [LARGE SCALE GENOMIC DNA]</scope>
    <source>
        <strain evidence="3 4">CGMCC 1.10267</strain>
    </source>
</reference>
<dbReference type="RefSeq" id="WP_090594521.1">
    <property type="nucleotide sequence ID" value="NZ_FNCS01000003.1"/>
</dbReference>
<feature type="modified residue" description="4-aspartylphosphate" evidence="1">
    <location>
        <position position="64"/>
    </location>
</feature>
<dbReference type="OrthoDB" id="7060229at2"/>
<dbReference type="GO" id="GO:0000160">
    <property type="term" value="P:phosphorelay signal transduction system"/>
    <property type="evidence" value="ECO:0007669"/>
    <property type="project" value="InterPro"/>
</dbReference>
<proteinExistence type="predicted"/>
<protein>
    <submittedName>
        <fullName evidence="3">CheY chemotaxis protein or a CheY-like REC (Receiver) domain</fullName>
    </submittedName>
</protein>